<keyword evidence="10" id="KW-0413">Isomerase</keyword>
<comment type="catalytic activity">
    <reaction evidence="1">
        <text>alpha-D-glucose 1-phosphate = alpha-D-glucose 6-phosphate</text>
        <dbReference type="Rhea" id="RHEA:23536"/>
        <dbReference type="ChEBI" id="CHEBI:58225"/>
        <dbReference type="ChEBI" id="CHEBI:58601"/>
        <dbReference type="EC" id="5.4.2.2"/>
    </reaction>
</comment>
<dbReference type="InterPro" id="IPR005846">
    <property type="entry name" value="A-D-PHexomutase_a/b/a-III"/>
</dbReference>
<dbReference type="GO" id="GO:0005829">
    <property type="term" value="C:cytosol"/>
    <property type="evidence" value="ECO:0007669"/>
    <property type="project" value="TreeGrafter"/>
</dbReference>
<dbReference type="GO" id="GO:0004614">
    <property type="term" value="F:phosphoglucomutase activity"/>
    <property type="evidence" value="ECO:0007669"/>
    <property type="project" value="UniProtKB-EC"/>
</dbReference>
<dbReference type="NCBIfam" id="NF005737">
    <property type="entry name" value="PRK07564.1-1"/>
    <property type="match status" value="1"/>
</dbReference>
<evidence type="ECO:0000256" key="3">
    <source>
        <dbReference type="ARBA" id="ARBA00010231"/>
    </source>
</evidence>
<dbReference type="GO" id="GO:0000287">
    <property type="term" value="F:magnesium ion binding"/>
    <property type="evidence" value="ECO:0007669"/>
    <property type="project" value="InterPro"/>
</dbReference>
<dbReference type="PROSITE" id="PS00710">
    <property type="entry name" value="PGM_PMM"/>
    <property type="match status" value="1"/>
</dbReference>
<dbReference type="FunFam" id="3.40.120.10:FF:000005">
    <property type="entry name" value="Phosphoglucomutase 5"/>
    <property type="match status" value="1"/>
</dbReference>
<dbReference type="InterPro" id="IPR045244">
    <property type="entry name" value="PGM"/>
</dbReference>
<evidence type="ECO:0000313" key="20">
    <source>
        <dbReference type="Proteomes" id="UP000242715"/>
    </source>
</evidence>
<dbReference type="AlphaFoldDB" id="A0A2Z6MHL2"/>
<dbReference type="InterPro" id="IPR005841">
    <property type="entry name" value="Alpha-D-phosphohexomutase_SF"/>
</dbReference>
<dbReference type="EMBL" id="DF973456">
    <property type="protein sequence ID" value="GAU31458.1"/>
    <property type="molecule type" value="Genomic_DNA"/>
</dbReference>
<evidence type="ECO:0000256" key="5">
    <source>
        <dbReference type="ARBA" id="ARBA00012728"/>
    </source>
</evidence>
<comment type="cofactor">
    <cofactor evidence="2">
        <name>Mg(2+)</name>
        <dbReference type="ChEBI" id="CHEBI:18420"/>
    </cofactor>
</comment>
<keyword evidence="8 15" id="KW-0479">Metal-binding</keyword>
<evidence type="ECO:0000256" key="13">
    <source>
        <dbReference type="ARBA" id="ARBA00049318"/>
    </source>
</evidence>
<dbReference type="Gene3D" id="3.30.310.50">
    <property type="entry name" value="Alpha-D-phosphohexomutase, C-terminal domain"/>
    <property type="match status" value="1"/>
</dbReference>
<protein>
    <recommendedName>
        <fullName evidence="5">phosphoglucomutase (alpha-D-glucose-1,6-bisphosphate-dependent)</fullName>
        <ecNumber evidence="5">5.4.2.2</ecNumber>
    </recommendedName>
</protein>
<dbReference type="InterPro" id="IPR036900">
    <property type="entry name" value="A-D-PHexomutase_C_sf"/>
</dbReference>
<organism evidence="19 20">
    <name type="scientific">Trifolium subterraneum</name>
    <name type="common">Subterranean clover</name>
    <dbReference type="NCBI Taxonomy" id="3900"/>
    <lineage>
        <taxon>Eukaryota</taxon>
        <taxon>Viridiplantae</taxon>
        <taxon>Streptophyta</taxon>
        <taxon>Embryophyta</taxon>
        <taxon>Tracheophyta</taxon>
        <taxon>Spermatophyta</taxon>
        <taxon>Magnoliopsida</taxon>
        <taxon>eudicotyledons</taxon>
        <taxon>Gunneridae</taxon>
        <taxon>Pentapetalae</taxon>
        <taxon>rosids</taxon>
        <taxon>fabids</taxon>
        <taxon>Fabales</taxon>
        <taxon>Fabaceae</taxon>
        <taxon>Papilionoideae</taxon>
        <taxon>50 kb inversion clade</taxon>
        <taxon>NPAAA clade</taxon>
        <taxon>Hologalegina</taxon>
        <taxon>IRL clade</taxon>
        <taxon>Trifolieae</taxon>
        <taxon>Trifolium</taxon>
    </lineage>
</organism>
<keyword evidence="7" id="KW-0597">Phosphoprotein</keyword>
<evidence type="ECO:0000313" key="19">
    <source>
        <dbReference type="EMBL" id="GAU31458.1"/>
    </source>
</evidence>
<dbReference type="InterPro" id="IPR016066">
    <property type="entry name" value="A-D-PHexomutase_CS"/>
</dbReference>
<accession>A0A2Z6MHL2</accession>
<keyword evidence="20" id="KW-1185">Reference proteome</keyword>
<evidence type="ECO:0000256" key="4">
    <source>
        <dbReference type="ARBA" id="ARBA00011245"/>
    </source>
</evidence>
<dbReference type="Pfam" id="PF02878">
    <property type="entry name" value="PGM_PMM_I"/>
    <property type="match status" value="1"/>
</dbReference>
<dbReference type="InterPro" id="IPR005844">
    <property type="entry name" value="A-D-PHexomutase_a/b/a-I"/>
</dbReference>
<evidence type="ECO:0000256" key="10">
    <source>
        <dbReference type="ARBA" id="ARBA00023235"/>
    </source>
</evidence>
<dbReference type="SUPFAM" id="SSF53738">
    <property type="entry name" value="Phosphoglucomutase, first 3 domains"/>
    <property type="match status" value="3"/>
</dbReference>
<feature type="domain" description="Alpha-D-phosphohexomutase alpha/beta/alpha" evidence="16">
    <location>
        <begin position="17"/>
        <end position="164"/>
    </location>
</feature>
<feature type="domain" description="Alpha-D-phosphohexomutase alpha/beta/alpha" evidence="18">
    <location>
        <begin position="325"/>
        <end position="408"/>
    </location>
</feature>
<dbReference type="Pfam" id="PF24947">
    <property type="entry name" value="PGM1_C_vert_fung"/>
    <property type="match status" value="1"/>
</dbReference>
<evidence type="ECO:0000256" key="15">
    <source>
        <dbReference type="RuleBase" id="RU004326"/>
    </source>
</evidence>
<evidence type="ECO:0000256" key="2">
    <source>
        <dbReference type="ARBA" id="ARBA00001946"/>
    </source>
</evidence>
<comment type="catalytic activity">
    <reaction evidence="13">
        <text>alpha-D-glucose 1,6-bisphosphate + L-seryl-[protein] = O-phospho-L-seryl-[protein] + alpha-D-glucose 6-phosphate</text>
        <dbReference type="Rhea" id="RHEA:68752"/>
        <dbReference type="Rhea" id="RHEA-COMP:9863"/>
        <dbReference type="Rhea" id="RHEA-COMP:11604"/>
        <dbReference type="ChEBI" id="CHEBI:29999"/>
        <dbReference type="ChEBI" id="CHEBI:58225"/>
        <dbReference type="ChEBI" id="CHEBI:58392"/>
        <dbReference type="ChEBI" id="CHEBI:83421"/>
    </reaction>
</comment>
<evidence type="ECO:0000256" key="8">
    <source>
        <dbReference type="ARBA" id="ARBA00022723"/>
    </source>
</evidence>
<evidence type="ECO:0000259" key="16">
    <source>
        <dbReference type="Pfam" id="PF02878"/>
    </source>
</evidence>
<keyword evidence="9 15" id="KW-0460">Magnesium</keyword>
<evidence type="ECO:0000259" key="17">
    <source>
        <dbReference type="Pfam" id="PF02879"/>
    </source>
</evidence>
<dbReference type="InterPro" id="IPR005845">
    <property type="entry name" value="A-D-PHexomutase_a/b/a-II"/>
</dbReference>
<comment type="catalytic activity">
    <reaction evidence="14">
        <text>O-phospho-L-seryl-[protein] + alpha-D-glucose 1-phosphate = alpha-D-glucose 1,6-bisphosphate + L-seryl-[protein]</text>
        <dbReference type="Rhea" id="RHEA:68748"/>
        <dbReference type="Rhea" id="RHEA-COMP:9863"/>
        <dbReference type="Rhea" id="RHEA-COMP:11604"/>
        <dbReference type="ChEBI" id="CHEBI:29999"/>
        <dbReference type="ChEBI" id="CHEBI:58392"/>
        <dbReference type="ChEBI" id="CHEBI:58601"/>
        <dbReference type="ChEBI" id="CHEBI:83421"/>
    </reaction>
</comment>
<evidence type="ECO:0000256" key="11">
    <source>
        <dbReference type="ARBA" id="ARBA00023277"/>
    </source>
</evidence>
<evidence type="ECO:0000256" key="1">
    <source>
        <dbReference type="ARBA" id="ARBA00000443"/>
    </source>
</evidence>
<dbReference type="Pfam" id="PF02879">
    <property type="entry name" value="PGM_PMM_II"/>
    <property type="match status" value="1"/>
</dbReference>
<dbReference type="Proteomes" id="UP000242715">
    <property type="component" value="Unassembled WGS sequence"/>
</dbReference>
<evidence type="ECO:0000256" key="14">
    <source>
        <dbReference type="ARBA" id="ARBA00049409"/>
    </source>
</evidence>
<dbReference type="PANTHER" id="PTHR22573:SF2">
    <property type="entry name" value="PHOSPHOGLUCOMUTASE"/>
    <property type="match status" value="1"/>
</dbReference>
<dbReference type="Gene3D" id="3.40.120.10">
    <property type="entry name" value="Alpha-D-Glucose-1,6-Bisphosphate, subunit A, domain 3"/>
    <property type="match status" value="3"/>
</dbReference>
<evidence type="ECO:0000256" key="9">
    <source>
        <dbReference type="ARBA" id="ARBA00022842"/>
    </source>
</evidence>
<evidence type="ECO:0000259" key="18">
    <source>
        <dbReference type="Pfam" id="PF02880"/>
    </source>
</evidence>
<dbReference type="OrthoDB" id="2291at2759"/>
<feature type="domain" description="Alpha-D-phosphohexomutase alpha/beta/alpha" evidence="17">
    <location>
        <begin position="200"/>
        <end position="309"/>
    </location>
</feature>
<dbReference type="EC" id="5.4.2.2" evidence="5"/>
<reference evidence="20" key="1">
    <citation type="journal article" date="2017" name="Front. Plant Sci.">
        <title>Climate Clever Clovers: New Paradigm to Reduce the Environmental Footprint of Ruminants by Breeding Low Methanogenic Forages Utilizing Haplotype Variation.</title>
        <authorList>
            <person name="Kaur P."/>
            <person name="Appels R."/>
            <person name="Bayer P.E."/>
            <person name="Keeble-Gagnere G."/>
            <person name="Wang J."/>
            <person name="Hirakawa H."/>
            <person name="Shirasawa K."/>
            <person name="Vercoe P."/>
            <person name="Stefanova K."/>
            <person name="Durmic Z."/>
            <person name="Nichols P."/>
            <person name="Revell C."/>
            <person name="Isobe S.N."/>
            <person name="Edwards D."/>
            <person name="Erskine W."/>
        </authorList>
    </citation>
    <scope>NUCLEOTIDE SEQUENCE [LARGE SCALE GENOMIC DNA]</scope>
    <source>
        <strain evidence="20">cv. Daliak</strain>
    </source>
</reference>
<comment type="function">
    <text evidence="12">Catalyzes the reversible isomerization of alpha-D-glucose 1-phosphate to alpha-D-glucose 6-phosphate. The mechanism proceeds via the intermediate compound alpha-D-glucose 1,6-bisphosphate. This enzyme participates in both the breakdown and synthesis of glucose.</text>
</comment>
<gene>
    <name evidence="19" type="ORF">TSUD_72390</name>
</gene>
<evidence type="ECO:0000256" key="6">
    <source>
        <dbReference type="ARBA" id="ARBA00022526"/>
    </source>
</evidence>
<comment type="subunit">
    <text evidence="4">Monomer.</text>
</comment>
<dbReference type="GO" id="GO:0006006">
    <property type="term" value="P:glucose metabolic process"/>
    <property type="evidence" value="ECO:0007669"/>
    <property type="project" value="UniProtKB-KW"/>
</dbReference>
<dbReference type="PRINTS" id="PR00509">
    <property type="entry name" value="PGMPMM"/>
</dbReference>
<name>A0A2Z6MHL2_TRISU</name>
<keyword evidence="11" id="KW-0119">Carbohydrate metabolism</keyword>
<proteinExistence type="inferred from homology"/>
<dbReference type="SUPFAM" id="SSF55957">
    <property type="entry name" value="Phosphoglucomutase, C-terminal domain"/>
    <property type="match status" value="1"/>
</dbReference>
<dbReference type="CDD" id="cd03085">
    <property type="entry name" value="PGM1"/>
    <property type="match status" value="1"/>
</dbReference>
<dbReference type="FunFam" id="3.40.120.10:FF:000004">
    <property type="entry name" value="Phosphoglucomutase 5"/>
    <property type="match status" value="1"/>
</dbReference>
<sequence length="571" mass="62199">MVLFNVSRIQTTPFDGQKPGTSGLRKKVKVFVQPHYLENFVQASFNALTEQKVRGATLVVSGDGRYYSEQAIQIITKMAAANGVRRIWVGLNGLLSTPAVSAVIRERVGADGSKATGAFILTASHNPGGPNEDFGIKYNMENGGPAPEGITNKIYEYTTTIKEYLIATDLPNVDISTVGVSNFTGPEGPFDVEVFDSASDYIKLMKSIFDFESIRKLLSSPKFTFCFDALHGVAGAYAKRIFVDELGAQESSLLNCVPKEDFGGGHPDPNLTYAKELVARMGLGKSESQGEPPEFGAAADGDADRNMILGKRFFVTPSDSVAIIAANAVQAIPSMPTSAALDVVAKHLNLKFFEVPTGWKFFGNLMDAGLCSVCGEESFGTGSDHIREKDGIWAVLAWLSILAYKNKDNLENKLVTVEDIVRQHWATYGRHYYTRYDYENVDAGAAKELMAHLVKLQSSLSEVNKIVKGASSDVSNVVHGDEFEYKDSVDGSISSHQGIRYLFEDGSRLIFRLSGTGSEGATIRLYIEQYEKDPSKIGRLSHEALAPLVEAALKLSKMQEFTGRSAPTVIT</sequence>
<evidence type="ECO:0000256" key="12">
    <source>
        <dbReference type="ARBA" id="ARBA00045679"/>
    </source>
</evidence>
<dbReference type="PANTHER" id="PTHR22573">
    <property type="entry name" value="PHOSPHOHEXOMUTASE FAMILY MEMBER"/>
    <property type="match status" value="1"/>
</dbReference>
<keyword evidence="6" id="KW-0313">Glucose metabolism</keyword>
<evidence type="ECO:0000256" key="7">
    <source>
        <dbReference type="ARBA" id="ARBA00022553"/>
    </source>
</evidence>
<dbReference type="InterPro" id="IPR016055">
    <property type="entry name" value="A-D-PHexomutase_a/b/a-I/II/III"/>
</dbReference>
<dbReference type="FunFam" id="3.30.310.50:FF:000002">
    <property type="entry name" value="Phosphoglucomutase 5"/>
    <property type="match status" value="1"/>
</dbReference>
<comment type="similarity">
    <text evidence="3 15">Belongs to the phosphohexose mutase family.</text>
</comment>
<dbReference type="Pfam" id="PF02880">
    <property type="entry name" value="PGM_PMM_III"/>
    <property type="match status" value="1"/>
</dbReference>